<keyword evidence="2" id="KW-0677">Repeat</keyword>
<dbReference type="SUPFAM" id="SSF69318">
    <property type="entry name" value="Integrin alpha N-terminal domain"/>
    <property type="match status" value="1"/>
</dbReference>
<reference evidence="6 7" key="1">
    <citation type="submission" date="2019-03" db="EMBL/GenBank/DDBJ databases">
        <title>Deep-cultivation of Planctomycetes and their phenomic and genomic characterization uncovers novel biology.</title>
        <authorList>
            <person name="Wiegand S."/>
            <person name="Jogler M."/>
            <person name="Boedeker C."/>
            <person name="Pinto D."/>
            <person name="Vollmers J."/>
            <person name="Rivas-Marin E."/>
            <person name="Kohn T."/>
            <person name="Peeters S.H."/>
            <person name="Heuer A."/>
            <person name="Rast P."/>
            <person name="Oberbeckmann S."/>
            <person name="Bunk B."/>
            <person name="Jeske O."/>
            <person name="Meyerdierks A."/>
            <person name="Storesund J.E."/>
            <person name="Kallscheuer N."/>
            <person name="Luecker S."/>
            <person name="Lage O.M."/>
            <person name="Pohl T."/>
            <person name="Merkel B.J."/>
            <person name="Hornburger P."/>
            <person name="Mueller R.-W."/>
            <person name="Bruemmer F."/>
            <person name="Labrenz M."/>
            <person name="Spormann A.M."/>
            <person name="Op den Camp H."/>
            <person name="Overmann J."/>
            <person name="Amann R."/>
            <person name="Jetten M.S.M."/>
            <person name="Mascher T."/>
            <person name="Medema M.H."/>
            <person name="Devos D.P."/>
            <person name="Kaster A.-K."/>
            <person name="Ovreas L."/>
            <person name="Rohde M."/>
            <person name="Galperin M.Y."/>
            <person name="Jogler C."/>
        </authorList>
    </citation>
    <scope>NUCLEOTIDE SEQUENCE [LARGE SCALE GENOMIC DNA]</scope>
    <source>
        <strain evidence="6 7">Enr13</strain>
    </source>
</reference>
<feature type="domain" description="Planctomycete extracellular" evidence="5">
    <location>
        <begin position="21"/>
        <end position="39"/>
    </location>
</feature>
<dbReference type="PROSITE" id="PS51470">
    <property type="entry name" value="FG_GAP"/>
    <property type="match status" value="3"/>
</dbReference>
<dbReference type="Pfam" id="PF07595">
    <property type="entry name" value="Planc_extracel"/>
    <property type="match status" value="1"/>
</dbReference>
<keyword evidence="1" id="KW-0732">Signal</keyword>
<dbReference type="PRINTS" id="PR01185">
    <property type="entry name" value="INTEGRINA"/>
</dbReference>
<proteinExistence type="predicted"/>
<dbReference type="GO" id="GO:0016787">
    <property type="term" value="F:hydrolase activity"/>
    <property type="evidence" value="ECO:0007669"/>
    <property type="project" value="UniProtKB-KW"/>
</dbReference>
<dbReference type="GO" id="GO:0007155">
    <property type="term" value="P:cell adhesion"/>
    <property type="evidence" value="ECO:0007669"/>
    <property type="project" value="InterPro"/>
</dbReference>
<dbReference type="Pfam" id="PF01839">
    <property type="entry name" value="FG-GAP"/>
    <property type="match status" value="4"/>
</dbReference>
<evidence type="ECO:0000256" key="2">
    <source>
        <dbReference type="ARBA" id="ARBA00022737"/>
    </source>
</evidence>
<dbReference type="SMART" id="SM00191">
    <property type="entry name" value="Int_alpha"/>
    <property type="match status" value="7"/>
</dbReference>
<dbReference type="InterPro" id="IPR011506">
    <property type="entry name" value="Planctomycete_extracellular"/>
</dbReference>
<evidence type="ECO:0000259" key="5">
    <source>
        <dbReference type="Pfam" id="PF07595"/>
    </source>
</evidence>
<dbReference type="PROSITE" id="PS00018">
    <property type="entry name" value="EF_HAND_1"/>
    <property type="match status" value="1"/>
</dbReference>
<dbReference type="InterPro" id="IPR013517">
    <property type="entry name" value="FG-GAP"/>
</dbReference>
<dbReference type="PANTHER" id="PTHR23221:SF7">
    <property type="entry name" value="PHOSPHATIDYLINOSITOL-GLYCAN-SPECIFIC PHOSPHOLIPASE D"/>
    <property type="match status" value="1"/>
</dbReference>
<keyword evidence="3" id="KW-0378">Hydrolase</keyword>
<dbReference type="InterPro" id="IPR018247">
    <property type="entry name" value="EF_Hand_1_Ca_BS"/>
</dbReference>
<evidence type="ECO:0000313" key="6">
    <source>
        <dbReference type="EMBL" id="QDV41609.1"/>
    </source>
</evidence>
<protein>
    <submittedName>
        <fullName evidence="6">FG-GAP repeat protein</fullName>
    </submittedName>
</protein>
<dbReference type="InterPro" id="IPR000413">
    <property type="entry name" value="Integrin_alpha"/>
</dbReference>
<dbReference type="GO" id="GO:0008305">
    <property type="term" value="C:integrin complex"/>
    <property type="evidence" value="ECO:0007669"/>
    <property type="project" value="InterPro"/>
</dbReference>
<sequence length="932" mass="93283">MSLRQFPRRGSVPRASVSSRQRRRVLVEQLESRQLLAGDTAFADALPTAEQAQFGNTVLTQEGREVCLAFKSTGLAEGELAPPPLEADGDVDLSVLILNQPTGPLAPGAAFSSEITFENSVGFGDATASTLAVTFDAGLTGIQWEREVIRAQPAVIAAADLDTSSGISLPGVEAGDRSGFSVSGSGDFNNDGIDDFIIGATEPDISGSGQNGEIYVVFGSDTGFPAQIDLATLASADGLTIHGASAGSNAGTSVDNAGDINGDNIDDLIIGAPGADPGGLSDAGQVFVVYGKPTLGGQLDLATLASTDGVSIAGLGAEDALGTSVSGAEDVNGDGIADIIIGAPGKSVPTPGGSAGERDTVGAAYVVFGSASLGATVDLAALTGPNGFEISTAGVGDLLGISVDAAGDINNDGADDVVIGAVESSFNGGDDSGRVYVVYGKVPADPAFTSPISVTALDGNNGFSIDAPRAGHNFGTGVAGIGDFNNDGIDDLLMADAIFVPPVGDTVASRSYVLYGNNTFAADLDISGLNGTAGLVIDAPTPDYPLSMRVSGAGDVNGDGTPDLLVGLPEATIQEPGDPPTQTTLPGGGYVIFGSSGLSSPIGLETLDGTNGFLIEGRDALLSELAGDAVGAAGDVNDDGFDDLIIGAPFASPSSKILAGESYVVFGRGSTTTNGAGAINEILDLGPGDKVIYRVTATIAAGATSPTTVAATATAGAGIVDTNTGNNTASAETTIVPPPAVESIQINDGSPTRSQITSVTVTFDSVVDETTLDNAFQITQVDTGTPVGTINVAKDTTSVPGKTIATLTFAGASTVAREGVGALGNSLADGNYKLDILAANVVSGGTPMAADYEFGGHNAAVPAADNDDFFRLYGDGNGDGVVDTIDLFDHFAPAFQFGTPRPDMDGEGNGVIDTLDLFDFFGVAFSSQAARP</sequence>
<dbReference type="KEGG" id="snep:Enr13x_14520"/>
<keyword evidence="4" id="KW-0325">Glycoprotein</keyword>
<evidence type="ECO:0000256" key="3">
    <source>
        <dbReference type="ARBA" id="ARBA00022801"/>
    </source>
</evidence>
<dbReference type="Gene3D" id="2.130.10.130">
    <property type="entry name" value="Integrin alpha, N-terminal"/>
    <property type="match status" value="4"/>
</dbReference>
<keyword evidence="7" id="KW-1185">Reference proteome</keyword>
<dbReference type="AlphaFoldDB" id="A0A518HLF2"/>
<evidence type="ECO:0000256" key="4">
    <source>
        <dbReference type="ARBA" id="ARBA00023180"/>
    </source>
</evidence>
<dbReference type="InterPro" id="IPR028994">
    <property type="entry name" value="Integrin_alpha_N"/>
</dbReference>
<dbReference type="Proteomes" id="UP000319004">
    <property type="component" value="Chromosome"/>
</dbReference>
<organism evidence="6 7">
    <name type="scientific">Stieleria neptunia</name>
    <dbReference type="NCBI Taxonomy" id="2527979"/>
    <lineage>
        <taxon>Bacteria</taxon>
        <taxon>Pseudomonadati</taxon>
        <taxon>Planctomycetota</taxon>
        <taxon>Planctomycetia</taxon>
        <taxon>Pirellulales</taxon>
        <taxon>Pirellulaceae</taxon>
        <taxon>Stieleria</taxon>
    </lineage>
</organism>
<gene>
    <name evidence="6" type="ORF">Enr13x_14520</name>
</gene>
<name>A0A518HLF2_9BACT</name>
<dbReference type="EMBL" id="CP037423">
    <property type="protein sequence ID" value="QDV41609.1"/>
    <property type="molecule type" value="Genomic_DNA"/>
</dbReference>
<accession>A0A518HLF2</accession>
<evidence type="ECO:0000256" key="1">
    <source>
        <dbReference type="ARBA" id="ARBA00022729"/>
    </source>
</evidence>
<dbReference type="PANTHER" id="PTHR23221">
    <property type="entry name" value="GLYCOSYLPHOSPHATIDYLINOSITOL PHOSPHOLIPASE D"/>
    <property type="match status" value="1"/>
</dbReference>
<dbReference type="InterPro" id="IPR013519">
    <property type="entry name" value="Int_alpha_beta-p"/>
</dbReference>
<evidence type="ECO:0000313" key="7">
    <source>
        <dbReference type="Proteomes" id="UP000319004"/>
    </source>
</evidence>